<evidence type="ECO:0000256" key="8">
    <source>
        <dbReference type="SAM" id="MobiDB-lite"/>
    </source>
</evidence>
<organism evidence="9 10">
    <name type="scientific">Arthrobacter flavus</name>
    <dbReference type="NCBI Taxonomy" id="95172"/>
    <lineage>
        <taxon>Bacteria</taxon>
        <taxon>Bacillati</taxon>
        <taxon>Actinomycetota</taxon>
        <taxon>Actinomycetes</taxon>
        <taxon>Micrococcales</taxon>
        <taxon>Micrococcaceae</taxon>
        <taxon>Arthrobacter</taxon>
    </lineage>
</organism>
<evidence type="ECO:0000256" key="5">
    <source>
        <dbReference type="ARBA" id="ARBA00023239"/>
    </source>
</evidence>
<evidence type="ECO:0000256" key="2">
    <source>
        <dbReference type="ARBA" id="ARBA00022692"/>
    </source>
</evidence>
<dbReference type="RefSeq" id="WP_343882076.1">
    <property type="nucleotide sequence ID" value="NZ_BAAAIJ010000059.1"/>
</dbReference>
<evidence type="ECO:0000313" key="9">
    <source>
        <dbReference type="EMBL" id="MFD1848391.1"/>
    </source>
</evidence>
<keyword evidence="1 7" id="KW-1003">Cell membrane</keyword>
<dbReference type="PANTHER" id="PTHR30518:SF2">
    <property type="entry name" value="ENDOLYTIC MUREIN TRANSGLYCOSYLASE"/>
    <property type="match status" value="1"/>
</dbReference>
<keyword evidence="6 7" id="KW-0961">Cell wall biogenesis/degradation</keyword>
<evidence type="ECO:0000256" key="7">
    <source>
        <dbReference type="HAMAP-Rule" id="MF_02065"/>
    </source>
</evidence>
<comment type="similarity">
    <text evidence="7">Belongs to the transglycosylase MltG family.</text>
</comment>
<evidence type="ECO:0000256" key="1">
    <source>
        <dbReference type="ARBA" id="ARBA00022475"/>
    </source>
</evidence>
<accession>A0ABW4QD13</accession>
<sequence>MSHRQFPTADSEPERHTDDAQHDGVYEGSHNETVEPVEQFFEPRSGQRRGRRPSKARQRRRRRRTIVMLVVILGFIGVVVAVSLMLRDLLGLDDIADYPGPGAGSVVFTVPEGAGPLAIGNGLESVDIVASGSEFVSALQQVADGREVQPGEYELSYQMSSEGAALALLDVEANKVLYAAVAQGLRQGETLDILADSTAIERAEFDELAADPTQFGLPEDARSLEGYLAPGEYRFDVDATATEMIQTMVDGAFALLEDAGVTDPEEQFRILTIGSIIEAEAGEADYAAVSGAIENRLGENNTETNGLIQSDATVTYGLDRRSFDFTEEERADESNPYNTFANPGLPVGPIGSPGAEAIDAAVNPADVPFYYWVTVDLDTGETKFSETLAEHAVYVAEYQAWCADNPGRCS</sequence>
<dbReference type="Proteomes" id="UP001597307">
    <property type="component" value="Unassembled WGS sequence"/>
</dbReference>
<keyword evidence="5 7" id="KW-0456">Lyase</keyword>
<dbReference type="NCBIfam" id="TIGR00247">
    <property type="entry name" value="endolytic transglycosylase MltG"/>
    <property type="match status" value="1"/>
</dbReference>
<comment type="function">
    <text evidence="7">Functions as a peptidoglycan terminase that cleaves nascent peptidoglycan strands endolytically to terminate their elongation.</text>
</comment>
<name>A0ABW4QD13_9MICC</name>
<comment type="subcellular location">
    <subcellularLocation>
        <location evidence="7">Cell membrane</location>
        <topology evidence="7">Single-pass membrane protein</topology>
    </subcellularLocation>
</comment>
<feature type="region of interest" description="Disordered" evidence="8">
    <location>
        <begin position="1"/>
        <end position="59"/>
    </location>
</feature>
<gene>
    <name evidence="7 9" type="primary">mltG</name>
    <name evidence="9" type="ORF">ACFSFX_17535</name>
</gene>
<dbReference type="EC" id="4.2.2.29" evidence="7"/>
<dbReference type="InterPro" id="IPR003770">
    <property type="entry name" value="MLTG-like"/>
</dbReference>
<dbReference type="HAMAP" id="MF_02065">
    <property type="entry name" value="MltG"/>
    <property type="match status" value="1"/>
</dbReference>
<feature type="compositionally biased region" description="Basic and acidic residues" evidence="8">
    <location>
        <begin position="12"/>
        <end position="33"/>
    </location>
</feature>
<feature type="compositionally biased region" description="Basic residues" evidence="8">
    <location>
        <begin position="46"/>
        <end position="59"/>
    </location>
</feature>
<comment type="catalytic activity">
    <reaction evidence="7">
        <text>a peptidoglycan chain = a peptidoglycan chain with N-acetyl-1,6-anhydromuramyl-[peptide] at the reducing end + a peptidoglycan chain with N-acetylglucosamine at the non-reducing end.</text>
        <dbReference type="EC" id="4.2.2.29"/>
    </reaction>
</comment>
<dbReference type="EMBL" id="JBHUGA010000067">
    <property type="protein sequence ID" value="MFD1848391.1"/>
    <property type="molecule type" value="Genomic_DNA"/>
</dbReference>
<protein>
    <recommendedName>
        <fullName evidence="7">Endolytic murein transglycosylase</fullName>
        <ecNumber evidence="7">4.2.2.29</ecNumber>
    </recommendedName>
    <alternativeName>
        <fullName evidence="7">Peptidoglycan lytic transglycosylase</fullName>
    </alternativeName>
    <alternativeName>
        <fullName evidence="7">Peptidoglycan polymerization terminase</fullName>
    </alternativeName>
</protein>
<evidence type="ECO:0000256" key="6">
    <source>
        <dbReference type="ARBA" id="ARBA00023316"/>
    </source>
</evidence>
<dbReference type="Pfam" id="PF02618">
    <property type="entry name" value="YceG"/>
    <property type="match status" value="1"/>
</dbReference>
<keyword evidence="4 7" id="KW-0472">Membrane</keyword>
<proteinExistence type="inferred from homology"/>
<evidence type="ECO:0000313" key="10">
    <source>
        <dbReference type="Proteomes" id="UP001597307"/>
    </source>
</evidence>
<feature type="site" description="Important for catalytic activity" evidence="7">
    <location>
        <position position="280"/>
    </location>
</feature>
<evidence type="ECO:0000256" key="4">
    <source>
        <dbReference type="ARBA" id="ARBA00023136"/>
    </source>
</evidence>
<keyword evidence="2 7" id="KW-0812">Transmembrane</keyword>
<keyword evidence="3 7" id="KW-1133">Transmembrane helix</keyword>
<keyword evidence="10" id="KW-1185">Reference proteome</keyword>
<evidence type="ECO:0000256" key="3">
    <source>
        <dbReference type="ARBA" id="ARBA00022989"/>
    </source>
</evidence>
<reference evidence="10" key="1">
    <citation type="journal article" date="2019" name="Int. J. Syst. Evol. Microbiol.">
        <title>The Global Catalogue of Microorganisms (GCM) 10K type strain sequencing project: providing services to taxonomists for standard genome sequencing and annotation.</title>
        <authorList>
            <consortium name="The Broad Institute Genomics Platform"/>
            <consortium name="The Broad Institute Genome Sequencing Center for Infectious Disease"/>
            <person name="Wu L."/>
            <person name="Ma J."/>
        </authorList>
    </citation>
    <scope>NUCLEOTIDE SEQUENCE [LARGE SCALE GENOMIC DNA]</scope>
    <source>
        <strain evidence="10">JCM 11496</strain>
    </source>
</reference>
<dbReference type="Gene3D" id="3.30.1490.480">
    <property type="entry name" value="Endolytic murein transglycosylase"/>
    <property type="match status" value="1"/>
</dbReference>
<dbReference type="PANTHER" id="PTHR30518">
    <property type="entry name" value="ENDOLYTIC MUREIN TRANSGLYCOSYLASE"/>
    <property type="match status" value="1"/>
</dbReference>
<feature type="transmembrane region" description="Helical" evidence="7">
    <location>
        <begin position="65"/>
        <end position="86"/>
    </location>
</feature>
<comment type="caution">
    <text evidence="9">The sequence shown here is derived from an EMBL/GenBank/DDBJ whole genome shotgun (WGS) entry which is preliminary data.</text>
</comment>